<gene>
    <name evidence="1" type="ORF">BDV26DRAFT_282127</name>
</gene>
<name>A0A5N7B4Q2_9EURO</name>
<evidence type="ECO:0000313" key="2">
    <source>
        <dbReference type="Proteomes" id="UP000326198"/>
    </source>
</evidence>
<protein>
    <submittedName>
        <fullName evidence="1">Uncharacterized protein</fullName>
    </submittedName>
</protein>
<dbReference type="AlphaFoldDB" id="A0A5N7B4Q2"/>
<dbReference type="OrthoDB" id="5350472at2759"/>
<dbReference type="Proteomes" id="UP000326198">
    <property type="component" value="Unassembled WGS sequence"/>
</dbReference>
<keyword evidence="2" id="KW-1185">Reference proteome</keyword>
<reference evidence="1 2" key="1">
    <citation type="submission" date="2019-04" db="EMBL/GenBank/DDBJ databases">
        <title>Friends and foes A comparative genomics studyof 23 Aspergillus species from section Flavi.</title>
        <authorList>
            <consortium name="DOE Joint Genome Institute"/>
            <person name="Kjaerbolling I."/>
            <person name="Vesth T."/>
            <person name="Frisvad J.C."/>
            <person name="Nybo J.L."/>
            <person name="Theobald S."/>
            <person name="Kildgaard S."/>
            <person name="Isbrandt T."/>
            <person name="Kuo A."/>
            <person name="Sato A."/>
            <person name="Lyhne E.K."/>
            <person name="Kogle M.E."/>
            <person name="Wiebenga A."/>
            <person name="Kun R.S."/>
            <person name="Lubbers R.J."/>
            <person name="Makela M.R."/>
            <person name="Barry K."/>
            <person name="Chovatia M."/>
            <person name="Clum A."/>
            <person name="Daum C."/>
            <person name="Haridas S."/>
            <person name="He G."/>
            <person name="LaButti K."/>
            <person name="Lipzen A."/>
            <person name="Mondo S."/>
            <person name="Riley R."/>
            <person name="Salamov A."/>
            <person name="Simmons B.A."/>
            <person name="Magnuson J.K."/>
            <person name="Henrissat B."/>
            <person name="Mortensen U.H."/>
            <person name="Larsen T.O."/>
            <person name="Devries R.P."/>
            <person name="Grigoriev I.V."/>
            <person name="Machida M."/>
            <person name="Baker S.E."/>
            <person name="Andersen M.R."/>
        </authorList>
    </citation>
    <scope>NUCLEOTIDE SEQUENCE [LARGE SCALE GENOMIC DNA]</scope>
    <source>
        <strain evidence="1 2">IBT 29228</strain>
    </source>
</reference>
<sequence>MSEQLIPWLNGHLDLCLTCMFSRTDVVAILNDIVTFPHTHGAPPQNVDTLSSIHQDIIPARMVKTTSPPTPPQNIDRQPNPRWLRAIARFQLRKSTYEGIKCCALPDLLGPFLSSSGQAPTGATKRNFYLPVTAVFGQWCAKLTREVDDQRPQVGGFAVHGGMGSWPAVLDRARYEIIWSPLRELANWSHTWTPSNRSRGRCRTPFGRFAETYLIRKLLMGKTSVEAEQVYGLALPRKYMDLAPVYDGRLSGAQPMGSCSNCQVLISINHGSTLNFISAYGLEVQELRLDFERTVESWIGVT</sequence>
<evidence type="ECO:0000313" key="1">
    <source>
        <dbReference type="EMBL" id="KAE8377077.1"/>
    </source>
</evidence>
<accession>A0A5N7B4Q2</accession>
<proteinExistence type="predicted"/>
<dbReference type="EMBL" id="ML736229">
    <property type="protein sequence ID" value="KAE8377077.1"/>
    <property type="molecule type" value="Genomic_DNA"/>
</dbReference>
<organism evidence="1 2">
    <name type="scientific">Aspergillus bertholletiae</name>
    <dbReference type="NCBI Taxonomy" id="1226010"/>
    <lineage>
        <taxon>Eukaryota</taxon>
        <taxon>Fungi</taxon>
        <taxon>Dikarya</taxon>
        <taxon>Ascomycota</taxon>
        <taxon>Pezizomycotina</taxon>
        <taxon>Eurotiomycetes</taxon>
        <taxon>Eurotiomycetidae</taxon>
        <taxon>Eurotiales</taxon>
        <taxon>Aspergillaceae</taxon>
        <taxon>Aspergillus</taxon>
        <taxon>Aspergillus subgen. Circumdati</taxon>
    </lineage>
</organism>